<dbReference type="InterPro" id="IPR015803">
    <property type="entry name" value="Cys-tRNA-ligase"/>
</dbReference>
<dbReference type="Proteomes" id="UP000232229">
    <property type="component" value="Chromosome"/>
</dbReference>
<reference evidence="16 17" key="1">
    <citation type="submission" date="2017-08" db="EMBL/GenBank/DDBJ databases">
        <title>Complete Genome Sequence of Mesoplasma chauliocola.</title>
        <authorList>
            <person name="Knight T.F.Jr."/>
            <person name="Citino T."/>
        </authorList>
    </citation>
    <scope>NUCLEOTIDE SEQUENCE [LARGE SCALE GENOMIC DNA]</scope>
    <source>
        <strain evidence="16 17">CHPA-2</strain>
    </source>
</reference>
<dbReference type="GO" id="GO:0008270">
    <property type="term" value="F:zinc ion binding"/>
    <property type="evidence" value="ECO:0007669"/>
    <property type="project" value="UniProtKB-UniRule"/>
</dbReference>
<feature type="binding site" evidence="13">
    <location>
        <position position="265"/>
    </location>
    <ligand>
        <name>ATP</name>
        <dbReference type="ChEBI" id="CHEBI:30616"/>
    </ligand>
</feature>
<keyword evidence="6 13" id="KW-0479">Metal-binding</keyword>
<evidence type="ECO:0000256" key="13">
    <source>
        <dbReference type="HAMAP-Rule" id="MF_00041"/>
    </source>
</evidence>
<feature type="binding site" evidence="13">
    <location>
        <position position="24"/>
    </location>
    <ligand>
        <name>Zn(2+)</name>
        <dbReference type="ChEBI" id="CHEBI:29105"/>
    </ligand>
</feature>
<organism evidence="16 17">
    <name type="scientific">Mesoplasma chauliocola</name>
    <dbReference type="NCBI Taxonomy" id="216427"/>
    <lineage>
        <taxon>Bacteria</taxon>
        <taxon>Bacillati</taxon>
        <taxon>Mycoplasmatota</taxon>
        <taxon>Mollicutes</taxon>
        <taxon>Entomoplasmatales</taxon>
        <taxon>Entomoplasmataceae</taxon>
        <taxon>Mesoplasma</taxon>
    </lineage>
</organism>
<accession>A0A249SMK7</accession>
<feature type="binding site" evidence="13">
    <location>
        <position position="204"/>
    </location>
    <ligand>
        <name>Zn(2+)</name>
        <dbReference type="ChEBI" id="CHEBI:29105"/>
    </ligand>
</feature>
<comment type="subcellular location">
    <subcellularLocation>
        <location evidence="1 13">Cytoplasm</location>
    </subcellularLocation>
</comment>
<dbReference type="NCBIfam" id="TIGR00435">
    <property type="entry name" value="cysS"/>
    <property type="match status" value="1"/>
</dbReference>
<dbReference type="SUPFAM" id="SSF47323">
    <property type="entry name" value="Anticodon-binding domain of a subclass of class I aminoacyl-tRNA synthetases"/>
    <property type="match status" value="1"/>
</dbReference>
<evidence type="ECO:0000259" key="15">
    <source>
        <dbReference type="Pfam" id="PF09190"/>
    </source>
</evidence>
<keyword evidence="4 13" id="KW-0963">Cytoplasm</keyword>
<dbReference type="InterPro" id="IPR024909">
    <property type="entry name" value="Cys-tRNA/MSH_ligase"/>
</dbReference>
<keyword evidence="8 13" id="KW-0862">Zinc</keyword>
<dbReference type="InterPro" id="IPR015273">
    <property type="entry name" value="Cys-tRNA-synt_Ia_DALR"/>
</dbReference>
<dbReference type="InterPro" id="IPR014729">
    <property type="entry name" value="Rossmann-like_a/b/a_fold"/>
</dbReference>
<dbReference type="GO" id="GO:0004817">
    <property type="term" value="F:cysteine-tRNA ligase activity"/>
    <property type="evidence" value="ECO:0007669"/>
    <property type="project" value="UniProtKB-UniRule"/>
</dbReference>
<feature type="domain" description="tRNA synthetases class I catalytic" evidence="14">
    <location>
        <begin position="12"/>
        <end position="309"/>
    </location>
</feature>
<comment type="catalytic activity">
    <reaction evidence="12 13">
        <text>tRNA(Cys) + L-cysteine + ATP = L-cysteinyl-tRNA(Cys) + AMP + diphosphate</text>
        <dbReference type="Rhea" id="RHEA:17773"/>
        <dbReference type="Rhea" id="RHEA-COMP:9661"/>
        <dbReference type="Rhea" id="RHEA-COMP:9679"/>
        <dbReference type="ChEBI" id="CHEBI:30616"/>
        <dbReference type="ChEBI" id="CHEBI:33019"/>
        <dbReference type="ChEBI" id="CHEBI:35235"/>
        <dbReference type="ChEBI" id="CHEBI:78442"/>
        <dbReference type="ChEBI" id="CHEBI:78517"/>
        <dbReference type="ChEBI" id="CHEBI:456215"/>
        <dbReference type="EC" id="6.1.1.16"/>
    </reaction>
</comment>
<comment type="cofactor">
    <cofactor evidence="13">
        <name>Zn(2+)</name>
        <dbReference type="ChEBI" id="CHEBI:29105"/>
    </cofactor>
    <text evidence="13">Binds 1 zinc ion per subunit.</text>
</comment>
<dbReference type="EC" id="6.1.1.16" evidence="13"/>
<evidence type="ECO:0000256" key="11">
    <source>
        <dbReference type="ARBA" id="ARBA00023146"/>
    </source>
</evidence>
<dbReference type="EMBL" id="CP023173">
    <property type="protein sequence ID" value="ASZ08848.1"/>
    <property type="molecule type" value="Genomic_DNA"/>
</dbReference>
<feature type="binding site" evidence="13">
    <location>
        <position position="234"/>
    </location>
    <ligand>
        <name>Zn(2+)</name>
        <dbReference type="ChEBI" id="CHEBI:29105"/>
    </ligand>
</feature>
<dbReference type="GO" id="GO:0005524">
    <property type="term" value="F:ATP binding"/>
    <property type="evidence" value="ECO:0007669"/>
    <property type="project" value="UniProtKB-UniRule"/>
</dbReference>
<evidence type="ECO:0000313" key="16">
    <source>
        <dbReference type="EMBL" id="ASZ08848.1"/>
    </source>
</evidence>
<dbReference type="PANTHER" id="PTHR10890:SF3">
    <property type="entry name" value="CYSTEINE--TRNA LIGASE, CYTOPLASMIC"/>
    <property type="match status" value="1"/>
</dbReference>
<keyword evidence="7 13" id="KW-0547">Nucleotide-binding</keyword>
<evidence type="ECO:0000256" key="1">
    <source>
        <dbReference type="ARBA" id="ARBA00004496"/>
    </source>
</evidence>
<gene>
    <name evidence="13" type="primary">cysS</name>
    <name evidence="16" type="ORF">CK556_00510</name>
</gene>
<dbReference type="PANTHER" id="PTHR10890">
    <property type="entry name" value="CYSTEINYL-TRNA SYNTHETASE"/>
    <property type="match status" value="1"/>
</dbReference>
<comment type="subunit">
    <text evidence="3 13">Monomer.</text>
</comment>
<dbReference type="HAMAP" id="MF_00041">
    <property type="entry name" value="Cys_tRNA_synth"/>
    <property type="match status" value="1"/>
</dbReference>
<evidence type="ECO:0000256" key="5">
    <source>
        <dbReference type="ARBA" id="ARBA00022598"/>
    </source>
</evidence>
<keyword evidence="17" id="KW-1185">Reference proteome</keyword>
<keyword evidence="10 13" id="KW-0648">Protein biosynthesis</keyword>
<dbReference type="PRINTS" id="PR00983">
    <property type="entry name" value="TRNASYNTHCYS"/>
</dbReference>
<dbReference type="Pfam" id="PF09190">
    <property type="entry name" value="DALR_2"/>
    <property type="match status" value="1"/>
</dbReference>
<dbReference type="STRING" id="1336232.GCA_000518825_00582"/>
<evidence type="ECO:0000259" key="14">
    <source>
        <dbReference type="Pfam" id="PF01406"/>
    </source>
</evidence>
<evidence type="ECO:0000256" key="4">
    <source>
        <dbReference type="ARBA" id="ARBA00022490"/>
    </source>
</evidence>
<comment type="similarity">
    <text evidence="2 13">Belongs to the class-I aminoacyl-tRNA synthetase family.</text>
</comment>
<dbReference type="AlphaFoldDB" id="A0A249SMK7"/>
<sequence>MKLFDTLSQNKKHINKKAINIYSCGPTIYDFIHIGNARPILLMDTLIRFLETNGIKVNFLQNITDIDDKIIQKAISENTTEKEITNKYLSAFLDNLNKLNIRMPNKLIPISEKINEMNNFINILVKKEAAYNIDGDVYFDISKYQKEYGKLSNKKIDDLISGNRVEIDLKKKNSLDFSVWKKTNLGIKFDSSFGKGRPGWHTECALLIDEYFDGETIDIHSGGIDLQFPHHENERIQYVAKNNKELANIWMHNGHLTIDGEKMSKSIGNAMTLTNFLENYQADILRWVFLTTHYKQPLNISDDLIEQGKKFITKLNNLSKKIKQNLIIESLKLDKQIDFSYIEQFNQYMSDDLNTSRVLTLIEEILKDINKIILSKDFSLLSLKINSLNYILSTLGISCSIKTVVTQEEEKLYKDWKEKVTQKDFENADLLRNELIKMEVL</sequence>
<dbReference type="InterPro" id="IPR032678">
    <property type="entry name" value="tRNA-synt_1_cat_dom"/>
</dbReference>
<proteinExistence type="inferred from homology"/>
<name>A0A249SMK7_9MOLU</name>
<dbReference type="KEGG" id="mchc:CK556_00510"/>
<dbReference type="Gene3D" id="1.20.120.1910">
    <property type="entry name" value="Cysteine-tRNA ligase, C-terminal anti-codon recognition domain"/>
    <property type="match status" value="1"/>
</dbReference>
<feature type="short sequence motif" description="'KMSKS' region" evidence="13">
    <location>
        <begin position="262"/>
        <end position="266"/>
    </location>
</feature>
<keyword evidence="5 13" id="KW-0436">Ligase</keyword>
<protein>
    <recommendedName>
        <fullName evidence="13">Cysteine--tRNA ligase</fullName>
        <ecNumber evidence="13">6.1.1.16</ecNumber>
    </recommendedName>
    <alternativeName>
        <fullName evidence="13">Cysteinyl-tRNA synthetase</fullName>
        <shortName evidence="13">CysRS</shortName>
    </alternativeName>
</protein>
<evidence type="ECO:0000256" key="10">
    <source>
        <dbReference type="ARBA" id="ARBA00022917"/>
    </source>
</evidence>
<feature type="binding site" evidence="13">
    <location>
        <position position="230"/>
    </location>
    <ligand>
        <name>Zn(2+)</name>
        <dbReference type="ChEBI" id="CHEBI:29105"/>
    </ligand>
</feature>
<evidence type="ECO:0000313" key="17">
    <source>
        <dbReference type="Proteomes" id="UP000232229"/>
    </source>
</evidence>
<evidence type="ECO:0000256" key="8">
    <source>
        <dbReference type="ARBA" id="ARBA00022833"/>
    </source>
</evidence>
<dbReference type="CDD" id="cd00672">
    <property type="entry name" value="CysRS_core"/>
    <property type="match status" value="1"/>
</dbReference>
<evidence type="ECO:0000256" key="7">
    <source>
        <dbReference type="ARBA" id="ARBA00022741"/>
    </source>
</evidence>
<dbReference type="GO" id="GO:0005829">
    <property type="term" value="C:cytosol"/>
    <property type="evidence" value="ECO:0007669"/>
    <property type="project" value="TreeGrafter"/>
</dbReference>
<feature type="domain" description="Cysteinyl-tRNA synthetase class Ia DALR" evidence="15">
    <location>
        <begin position="344"/>
        <end position="397"/>
    </location>
</feature>
<evidence type="ECO:0000256" key="3">
    <source>
        <dbReference type="ARBA" id="ARBA00011245"/>
    </source>
</evidence>
<dbReference type="GO" id="GO:0006423">
    <property type="term" value="P:cysteinyl-tRNA aminoacylation"/>
    <property type="evidence" value="ECO:0007669"/>
    <property type="project" value="UniProtKB-UniRule"/>
</dbReference>
<dbReference type="InterPro" id="IPR009080">
    <property type="entry name" value="tRNAsynth_Ia_anticodon-bd"/>
</dbReference>
<evidence type="ECO:0000256" key="12">
    <source>
        <dbReference type="ARBA" id="ARBA00047398"/>
    </source>
</evidence>
<keyword evidence="9 13" id="KW-0067">ATP-binding</keyword>
<dbReference type="Pfam" id="PF01406">
    <property type="entry name" value="tRNA-synt_1e"/>
    <property type="match status" value="1"/>
</dbReference>
<dbReference type="SUPFAM" id="SSF52374">
    <property type="entry name" value="Nucleotidylyl transferase"/>
    <property type="match status" value="1"/>
</dbReference>
<evidence type="ECO:0000256" key="6">
    <source>
        <dbReference type="ARBA" id="ARBA00022723"/>
    </source>
</evidence>
<evidence type="ECO:0000256" key="9">
    <source>
        <dbReference type="ARBA" id="ARBA00022840"/>
    </source>
</evidence>
<evidence type="ECO:0000256" key="2">
    <source>
        <dbReference type="ARBA" id="ARBA00005594"/>
    </source>
</evidence>
<feature type="short sequence motif" description="'HIGH' region" evidence="13">
    <location>
        <begin position="26"/>
        <end position="36"/>
    </location>
</feature>
<keyword evidence="11 13" id="KW-0030">Aminoacyl-tRNA synthetase</keyword>
<dbReference type="RefSeq" id="WP_027875770.1">
    <property type="nucleotide sequence ID" value="NZ_CP023173.1"/>
</dbReference>
<dbReference type="Gene3D" id="3.40.50.620">
    <property type="entry name" value="HUPs"/>
    <property type="match status" value="1"/>
</dbReference>